<dbReference type="Gene3D" id="3.30.420.260">
    <property type="match status" value="1"/>
</dbReference>
<dbReference type="AlphaFoldDB" id="A0A6J4IYW2"/>
<evidence type="ECO:0008006" key="2">
    <source>
        <dbReference type="Google" id="ProtNLM"/>
    </source>
</evidence>
<reference evidence="1" key="1">
    <citation type="submission" date="2020-02" db="EMBL/GenBank/DDBJ databases">
        <authorList>
            <person name="Meier V. D."/>
        </authorList>
    </citation>
    <scope>NUCLEOTIDE SEQUENCE</scope>
    <source>
        <strain evidence="1">AVDCRST_MAG56</strain>
    </source>
</reference>
<protein>
    <recommendedName>
        <fullName evidence="2">DUF3822 domain-containing protein</fullName>
    </recommendedName>
</protein>
<dbReference type="CDD" id="cd24013">
    <property type="entry name" value="ASKHA_ATPase_BT3980-like"/>
    <property type="match status" value="1"/>
</dbReference>
<dbReference type="Gene3D" id="3.30.420.250">
    <property type="match status" value="1"/>
</dbReference>
<proteinExistence type="predicted"/>
<dbReference type="EMBL" id="CADCTQ010000226">
    <property type="protein sequence ID" value="CAA9262384.1"/>
    <property type="molecule type" value="Genomic_DNA"/>
</dbReference>
<sequence>MFKFDFKRSFFSFSADTTLQAFEHSSSKTKLNQRIKDDALDIDAIPQYALSLEIGNDGFRCAIVDTEVNRCLWLEDYRFTSVFFPEQVVDQLNSIFDEHQLLHAGFWQKVRVSFKNQHFTLIPESLFKREYADGYLRFSAESLKDTEEVFFYQHANREIVNVFAGEKKVADWFRTTYPSRNVSFVHHTSAFIEGVLQHEDYVPARSISILVESSYLTVLVTNNYLVEYCNTFFYLSAQDFIYYVMLVMDELRLNPDSCRVTLYGEISHDSAIHDVLYKYIRNISFGSKPTALKFSFQFDEMMDHRYFDVFNAYLCD</sequence>
<evidence type="ECO:0000313" key="1">
    <source>
        <dbReference type="EMBL" id="CAA9262384.1"/>
    </source>
</evidence>
<dbReference type="InterPro" id="IPR024213">
    <property type="entry name" value="DUF3822"/>
</dbReference>
<gene>
    <name evidence="1" type="ORF">AVDCRST_MAG56-2607</name>
</gene>
<accession>A0A6J4IYW2</accession>
<organism evidence="1">
    <name type="scientific">uncultured Cytophagales bacterium</name>
    <dbReference type="NCBI Taxonomy" id="158755"/>
    <lineage>
        <taxon>Bacteria</taxon>
        <taxon>Pseudomonadati</taxon>
        <taxon>Bacteroidota</taxon>
        <taxon>Sphingobacteriia</taxon>
        <taxon>Sphingobacteriales</taxon>
        <taxon>environmental samples</taxon>
    </lineage>
</organism>
<dbReference type="Pfam" id="PF12864">
    <property type="entry name" value="DUF3822"/>
    <property type="match status" value="1"/>
</dbReference>
<name>A0A6J4IYW2_9SPHI</name>